<comment type="caution">
    <text evidence="8">The sequence shown here is derived from an EMBL/GenBank/DDBJ whole genome shotgun (WGS) entry which is preliminary data.</text>
</comment>
<keyword evidence="2" id="KW-0813">Transport</keyword>
<feature type="transmembrane region" description="Helical" evidence="6">
    <location>
        <begin position="241"/>
        <end position="261"/>
    </location>
</feature>
<feature type="transmembrane region" description="Helical" evidence="6">
    <location>
        <begin position="522"/>
        <end position="541"/>
    </location>
</feature>
<dbReference type="InterPro" id="IPR002293">
    <property type="entry name" value="AA/rel_permease1"/>
</dbReference>
<feature type="non-terminal residue" evidence="8">
    <location>
        <position position="1"/>
    </location>
</feature>
<feature type="transmembrane region" description="Helical" evidence="6">
    <location>
        <begin position="87"/>
        <end position="105"/>
    </location>
</feature>
<feature type="transmembrane region" description="Helical" evidence="6">
    <location>
        <begin position="273"/>
        <end position="291"/>
    </location>
</feature>
<feature type="transmembrane region" description="Helical" evidence="6">
    <location>
        <begin position="409"/>
        <end position="428"/>
    </location>
</feature>
<sequence length="674" mass="74284">NQYHHQGFPIDCQRIEIMTNRAGAVLRSFGSRLTRTKHIPKGDLTTNLRRCLNTFDITMIGVGHMIGAGIFVTTGEVMRNLAGPSTTLSYIISGLAALLSALCYAEFGARYPKAGSAYTYAYVGCGEIWAFIIGWNIILEHVLSAAAVGRTFAGYLDDLFNLAVRDWTVEHARPWPWNTVSLPNTSANVSMEICVDAEDASMLSDRSLIGYYPDFISVAVIVFSALFVGLGSKAASNFNSVFSLANLVVIVGVVGYGITFANFENWNNFMPCGINGVLAGASKCFFAYVGFDGLATAGEEAKNPTTTIPRATYYSMAIVTTCYVLMSGTLSLMLPYYQLPTTSVYSAVFIKLGAPHWISLVIAIGALLGILTSLVGSLFCMPRAVFAMAEDGLLFGWWARVNPWTKTPLNATITFTILTALIAMSFDLDALVDFLSIGTILAYSIVAAALIILRYRPHPEEFNPAVMDQGGKIRHNIPFLSERLALMKPGNSILYTLLVMIVAFAGIGLLISTHFFKTPFGIALMIMLSIISIGCVLFLEAHQQNSMDLDYKVFLVPYLPSVSLLINILMITQLTLMTWIRLFVWMAIGFSIYLIYGLRHSKEEINWRQKRRDLAEKNLSGAKDGDNYWRVTDISMVDTPPRQYKDAWSEANSINTKIGGDRLSDGETMSEVRF</sequence>
<dbReference type="Gene3D" id="1.20.1740.10">
    <property type="entry name" value="Amino acid/polyamine transporter I"/>
    <property type="match status" value="2"/>
</dbReference>
<feature type="transmembrane region" description="Helical" evidence="6">
    <location>
        <begin position="117"/>
        <end position="138"/>
    </location>
</feature>
<gene>
    <name evidence="8" type="ORF">PENTCL1PPCAC_5247</name>
</gene>
<dbReference type="Pfam" id="PF13906">
    <property type="entry name" value="AA_permease_C"/>
    <property type="match status" value="1"/>
</dbReference>
<evidence type="ECO:0000259" key="7">
    <source>
        <dbReference type="Pfam" id="PF13906"/>
    </source>
</evidence>
<organism evidence="8 9">
    <name type="scientific">Pristionchus entomophagus</name>
    <dbReference type="NCBI Taxonomy" id="358040"/>
    <lineage>
        <taxon>Eukaryota</taxon>
        <taxon>Metazoa</taxon>
        <taxon>Ecdysozoa</taxon>
        <taxon>Nematoda</taxon>
        <taxon>Chromadorea</taxon>
        <taxon>Rhabditida</taxon>
        <taxon>Rhabditina</taxon>
        <taxon>Diplogasteromorpha</taxon>
        <taxon>Diplogasteroidea</taxon>
        <taxon>Neodiplogasteridae</taxon>
        <taxon>Pristionchus</taxon>
    </lineage>
</organism>
<evidence type="ECO:0000256" key="2">
    <source>
        <dbReference type="ARBA" id="ARBA00022448"/>
    </source>
</evidence>
<keyword evidence="3 6" id="KW-0812">Transmembrane</keyword>
<protein>
    <recommendedName>
        <fullName evidence="7">Cationic amino acid transporter C-terminal domain-containing protein</fullName>
    </recommendedName>
</protein>
<keyword evidence="9" id="KW-1185">Reference proteome</keyword>
<feature type="transmembrane region" description="Helical" evidence="6">
    <location>
        <begin position="312"/>
        <end position="337"/>
    </location>
</feature>
<dbReference type="InterPro" id="IPR029485">
    <property type="entry name" value="CAT_C"/>
</dbReference>
<feature type="domain" description="Cationic amino acid transporter C-terminal" evidence="7">
    <location>
        <begin position="551"/>
        <end position="601"/>
    </location>
</feature>
<dbReference type="AlphaFoldDB" id="A0AAV5SKD3"/>
<evidence type="ECO:0000256" key="6">
    <source>
        <dbReference type="SAM" id="Phobius"/>
    </source>
</evidence>
<evidence type="ECO:0000256" key="3">
    <source>
        <dbReference type="ARBA" id="ARBA00022692"/>
    </source>
</evidence>
<dbReference type="PANTHER" id="PTHR43243:SF4">
    <property type="entry name" value="CATIONIC AMINO ACID TRANSPORTER 4"/>
    <property type="match status" value="1"/>
</dbReference>
<feature type="transmembrane region" description="Helical" evidence="6">
    <location>
        <begin position="357"/>
        <end position="380"/>
    </location>
</feature>
<reference evidence="8" key="1">
    <citation type="submission" date="2023-10" db="EMBL/GenBank/DDBJ databases">
        <title>Genome assembly of Pristionchus species.</title>
        <authorList>
            <person name="Yoshida K."/>
            <person name="Sommer R.J."/>
        </authorList>
    </citation>
    <scope>NUCLEOTIDE SEQUENCE</scope>
    <source>
        <strain evidence="8">RS0144</strain>
    </source>
</reference>
<evidence type="ECO:0000313" key="9">
    <source>
        <dbReference type="Proteomes" id="UP001432027"/>
    </source>
</evidence>
<feature type="transmembrane region" description="Helical" evidence="6">
    <location>
        <begin position="209"/>
        <end position="229"/>
    </location>
</feature>
<dbReference type="GO" id="GO:0005886">
    <property type="term" value="C:plasma membrane"/>
    <property type="evidence" value="ECO:0007669"/>
    <property type="project" value="TreeGrafter"/>
</dbReference>
<evidence type="ECO:0000313" key="8">
    <source>
        <dbReference type="EMBL" id="GMS83072.1"/>
    </source>
</evidence>
<comment type="subcellular location">
    <subcellularLocation>
        <location evidence="1">Membrane</location>
        <topology evidence="1">Multi-pass membrane protein</topology>
    </subcellularLocation>
</comment>
<evidence type="ECO:0000256" key="5">
    <source>
        <dbReference type="ARBA" id="ARBA00023136"/>
    </source>
</evidence>
<evidence type="ECO:0000256" key="1">
    <source>
        <dbReference type="ARBA" id="ARBA00004141"/>
    </source>
</evidence>
<dbReference type="Pfam" id="PF13520">
    <property type="entry name" value="AA_permease_2"/>
    <property type="match status" value="1"/>
</dbReference>
<dbReference type="EMBL" id="BTSX01000002">
    <property type="protein sequence ID" value="GMS83072.1"/>
    <property type="molecule type" value="Genomic_DNA"/>
</dbReference>
<keyword evidence="5 6" id="KW-0472">Membrane</keyword>
<proteinExistence type="predicted"/>
<dbReference type="PANTHER" id="PTHR43243">
    <property type="entry name" value="INNER MEMBRANE TRANSPORTER YGJI-RELATED"/>
    <property type="match status" value="1"/>
</dbReference>
<feature type="transmembrane region" description="Helical" evidence="6">
    <location>
        <begin position="493"/>
        <end position="516"/>
    </location>
</feature>
<keyword evidence="4 6" id="KW-1133">Transmembrane helix</keyword>
<accession>A0AAV5SKD3</accession>
<feature type="transmembrane region" description="Helical" evidence="6">
    <location>
        <begin position="578"/>
        <end position="598"/>
    </location>
</feature>
<dbReference type="Proteomes" id="UP001432027">
    <property type="component" value="Unassembled WGS sequence"/>
</dbReference>
<name>A0AAV5SKD3_9BILA</name>
<evidence type="ECO:0000256" key="4">
    <source>
        <dbReference type="ARBA" id="ARBA00022989"/>
    </source>
</evidence>
<feature type="transmembrane region" description="Helical" evidence="6">
    <location>
        <begin position="434"/>
        <end position="453"/>
    </location>
</feature>
<dbReference type="GO" id="GO:0015171">
    <property type="term" value="F:amino acid transmembrane transporter activity"/>
    <property type="evidence" value="ECO:0007669"/>
    <property type="project" value="TreeGrafter"/>
</dbReference>
<feature type="transmembrane region" description="Helical" evidence="6">
    <location>
        <begin position="57"/>
        <end position="75"/>
    </location>
</feature>
<feature type="transmembrane region" description="Helical" evidence="6">
    <location>
        <begin position="553"/>
        <end position="572"/>
    </location>
</feature>